<feature type="domain" description="VTT" evidence="7">
    <location>
        <begin position="10"/>
        <end position="127"/>
    </location>
</feature>
<evidence type="ECO:0000256" key="5">
    <source>
        <dbReference type="ARBA" id="ARBA00023136"/>
    </source>
</evidence>
<dbReference type="PANTHER" id="PTHR42709">
    <property type="entry name" value="ALKALINE PHOSPHATASE LIKE PROTEIN"/>
    <property type="match status" value="1"/>
</dbReference>
<feature type="transmembrane region" description="Helical" evidence="6">
    <location>
        <begin position="106"/>
        <end position="130"/>
    </location>
</feature>
<comment type="subcellular location">
    <subcellularLocation>
        <location evidence="1">Cell membrane</location>
        <topology evidence="1">Multi-pass membrane protein</topology>
    </subcellularLocation>
</comment>
<evidence type="ECO:0000259" key="7">
    <source>
        <dbReference type="Pfam" id="PF09335"/>
    </source>
</evidence>
<dbReference type="EMBL" id="FPHM01000183">
    <property type="protein sequence ID" value="SFV70958.1"/>
    <property type="molecule type" value="Genomic_DNA"/>
</dbReference>
<feature type="transmembrane region" description="Helical" evidence="6">
    <location>
        <begin position="33"/>
        <end position="55"/>
    </location>
</feature>
<dbReference type="PANTHER" id="PTHR42709:SF6">
    <property type="entry name" value="UNDECAPRENYL PHOSPHATE TRANSPORTER A"/>
    <property type="match status" value="1"/>
</dbReference>
<accession>A0A1W1CYM6</accession>
<evidence type="ECO:0000256" key="6">
    <source>
        <dbReference type="SAM" id="Phobius"/>
    </source>
</evidence>
<dbReference type="GO" id="GO:0005886">
    <property type="term" value="C:plasma membrane"/>
    <property type="evidence" value="ECO:0007669"/>
    <property type="project" value="UniProtKB-SubCell"/>
</dbReference>
<organism evidence="8">
    <name type="scientific">hydrothermal vent metagenome</name>
    <dbReference type="NCBI Taxonomy" id="652676"/>
    <lineage>
        <taxon>unclassified sequences</taxon>
        <taxon>metagenomes</taxon>
        <taxon>ecological metagenomes</taxon>
    </lineage>
</organism>
<evidence type="ECO:0000256" key="2">
    <source>
        <dbReference type="ARBA" id="ARBA00022475"/>
    </source>
</evidence>
<protein>
    <submittedName>
        <fullName evidence="8">Putative integral membrane protein (DedA homolog)</fullName>
    </submittedName>
</protein>
<sequence length="163" mass="18407">MILVGTFIPLPTQLILLPAGFLASQGKLDFSITLLVTSMGITVGAIINYFMSNYISKHWVSKEKIYKIKKFFNKYGKLSVALAPLTFGLGQYISIPAGMARMDLRWFIPLIFLSNALWNFTMLILGYMFGEDANSKVIYLIATGTIIVIIFITTFVYKEFKSY</sequence>
<keyword evidence="5 6" id="KW-0472">Membrane</keyword>
<evidence type="ECO:0000256" key="3">
    <source>
        <dbReference type="ARBA" id="ARBA00022692"/>
    </source>
</evidence>
<evidence type="ECO:0000256" key="4">
    <source>
        <dbReference type="ARBA" id="ARBA00022989"/>
    </source>
</evidence>
<name>A0A1W1CYM6_9ZZZZ</name>
<gene>
    <name evidence="8" type="ORF">MNB_SV-13-627</name>
</gene>
<dbReference type="Pfam" id="PF09335">
    <property type="entry name" value="VTT_dom"/>
    <property type="match status" value="1"/>
</dbReference>
<keyword evidence="4 6" id="KW-1133">Transmembrane helix</keyword>
<proteinExistence type="predicted"/>
<feature type="transmembrane region" description="Helical" evidence="6">
    <location>
        <begin position="137"/>
        <end position="157"/>
    </location>
</feature>
<dbReference type="InterPro" id="IPR051311">
    <property type="entry name" value="DedA_domain"/>
</dbReference>
<keyword evidence="3 6" id="KW-0812">Transmembrane</keyword>
<dbReference type="InterPro" id="IPR032816">
    <property type="entry name" value="VTT_dom"/>
</dbReference>
<reference evidence="8" key="1">
    <citation type="submission" date="2016-10" db="EMBL/GenBank/DDBJ databases">
        <authorList>
            <person name="de Groot N.N."/>
        </authorList>
    </citation>
    <scope>NUCLEOTIDE SEQUENCE</scope>
</reference>
<evidence type="ECO:0000256" key="1">
    <source>
        <dbReference type="ARBA" id="ARBA00004651"/>
    </source>
</evidence>
<keyword evidence="2" id="KW-1003">Cell membrane</keyword>
<feature type="transmembrane region" description="Helical" evidence="6">
    <location>
        <begin position="75"/>
        <end position="94"/>
    </location>
</feature>
<dbReference type="AlphaFoldDB" id="A0A1W1CYM6"/>
<evidence type="ECO:0000313" key="8">
    <source>
        <dbReference type="EMBL" id="SFV70958.1"/>
    </source>
</evidence>